<dbReference type="InterPro" id="IPR016156">
    <property type="entry name" value="FAD/NAD-linked_Rdtase_dimer_sf"/>
</dbReference>
<proteinExistence type="inferred from homology"/>
<dbReference type="PRINTS" id="PR00411">
    <property type="entry name" value="PNDRDTASEI"/>
</dbReference>
<dbReference type="GO" id="GO:0005739">
    <property type="term" value="C:mitochondrion"/>
    <property type="evidence" value="ECO:0007669"/>
    <property type="project" value="TreeGrafter"/>
</dbReference>
<dbReference type="GO" id="GO:0004148">
    <property type="term" value="F:dihydrolipoyl dehydrogenase (NADH) activity"/>
    <property type="evidence" value="ECO:0007669"/>
    <property type="project" value="UniProtKB-EC"/>
</dbReference>
<dbReference type="InterPro" id="IPR050151">
    <property type="entry name" value="Class-I_Pyr_Nuc-Dis_Oxidored"/>
</dbReference>
<dbReference type="Gene3D" id="3.50.50.60">
    <property type="entry name" value="FAD/NAD(P)-binding domain"/>
    <property type="match status" value="2"/>
</dbReference>
<dbReference type="Proteomes" id="UP000677803">
    <property type="component" value="Unassembled WGS sequence"/>
</dbReference>
<protein>
    <recommendedName>
        <fullName evidence="2">dihydrolipoyl dehydrogenase</fullName>
        <ecNumber evidence="2">1.8.1.4</ecNumber>
    </recommendedName>
</protein>
<dbReference type="SUPFAM" id="SSF55424">
    <property type="entry name" value="FAD/NAD-linked reductases, dimerisation (C-terminal) domain"/>
    <property type="match status" value="1"/>
</dbReference>
<comment type="similarity">
    <text evidence="1">Belongs to the class-I pyridine nucleotide-disulfide oxidoreductase family.</text>
</comment>
<comment type="catalytic activity">
    <reaction evidence="6">
        <text>N(6)-[(R)-dihydrolipoyl]-L-lysyl-[protein] + NAD(+) = N(6)-[(R)-lipoyl]-L-lysyl-[protein] + NADH + H(+)</text>
        <dbReference type="Rhea" id="RHEA:15045"/>
        <dbReference type="Rhea" id="RHEA-COMP:10474"/>
        <dbReference type="Rhea" id="RHEA-COMP:10475"/>
        <dbReference type="ChEBI" id="CHEBI:15378"/>
        <dbReference type="ChEBI" id="CHEBI:57540"/>
        <dbReference type="ChEBI" id="CHEBI:57945"/>
        <dbReference type="ChEBI" id="CHEBI:83099"/>
        <dbReference type="ChEBI" id="CHEBI:83100"/>
        <dbReference type="EC" id="1.8.1.4"/>
    </reaction>
</comment>
<dbReference type="GO" id="GO:0045252">
    <property type="term" value="C:oxoglutarate dehydrogenase complex"/>
    <property type="evidence" value="ECO:0007669"/>
    <property type="project" value="TreeGrafter"/>
</dbReference>
<dbReference type="GO" id="GO:0050660">
    <property type="term" value="F:flavin adenine dinucleotide binding"/>
    <property type="evidence" value="ECO:0007669"/>
    <property type="project" value="TreeGrafter"/>
</dbReference>
<name>A0A8S4BLV7_9TELE</name>
<dbReference type="InterPro" id="IPR023753">
    <property type="entry name" value="FAD/NAD-binding_dom"/>
</dbReference>
<dbReference type="Gene3D" id="3.30.390.30">
    <property type="match status" value="1"/>
</dbReference>
<dbReference type="PANTHER" id="PTHR22912">
    <property type="entry name" value="DISULFIDE OXIDOREDUCTASE"/>
    <property type="match status" value="1"/>
</dbReference>
<feature type="domain" description="Pyridine nucleotide-disulphide oxidoreductase dimerisation" evidence="7">
    <location>
        <begin position="167"/>
        <end position="199"/>
    </location>
</feature>
<accession>A0A8S4BLV7</accession>
<evidence type="ECO:0000259" key="8">
    <source>
        <dbReference type="Pfam" id="PF07992"/>
    </source>
</evidence>
<dbReference type="SUPFAM" id="SSF51905">
    <property type="entry name" value="FAD/NAD(P)-binding domain"/>
    <property type="match status" value="1"/>
</dbReference>
<feature type="domain" description="FAD/NAD(P)-binding" evidence="8">
    <location>
        <begin position="3"/>
        <end position="120"/>
    </location>
</feature>
<dbReference type="InterPro" id="IPR004099">
    <property type="entry name" value="Pyr_nucl-diS_OxRdtase_dimer"/>
</dbReference>
<dbReference type="EMBL" id="CAJRST010022223">
    <property type="protein sequence ID" value="CAG5958575.1"/>
    <property type="molecule type" value="Genomic_DNA"/>
</dbReference>
<reference evidence="9" key="1">
    <citation type="submission" date="2021-05" db="EMBL/GenBank/DDBJ databases">
        <authorList>
            <person name="Tigano A."/>
        </authorList>
    </citation>
    <scope>NUCLEOTIDE SEQUENCE</scope>
</reference>
<keyword evidence="3" id="KW-0285">Flavoprotein</keyword>
<dbReference type="EC" id="1.8.1.4" evidence="2"/>
<evidence type="ECO:0000313" key="10">
    <source>
        <dbReference type="Proteomes" id="UP000677803"/>
    </source>
</evidence>
<evidence type="ECO:0000256" key="4">
    <source>
        <dbReference type="ARBA" id="ARBA00022827"/>
    </source>
</evidence>
<dbReference type="AlphaFoldDB" id="A0A8S4BLV7"/>
<evidence type="ECO:0000313" key="9">
    <source>
        <dbReference type="EMBL" id="CAG5958575.1"/>
    </source>
</evidence>
<organism evidence="9 10">
    <name type="scientific">Menidia menidia</name>
    <name type="common">Atlantic silverside</name>
    <dbReference type="NCBI Taxonomy" id="238744"/>
    <lineage>
        <taxon>Eukaryota</taxon>
        <taxon>Metazoa</taxon>
        <taxon>Chordata</taxon>
        <taxon>Craniata</taxon>
        <taxon>Vertebrata</taxon>
        <taxon>Euteleostomi</taxon>
        <taxon>Actinopterygii</taxon>
        <taxon>Neopterygii</taxon>
        <taxon>Teleostei</taxon>
        <taxon>Neoteleostei</taxon>
        <taxon>Acanthomorphata</taxon>
        <taxon>Ovalentaria</taxon>
        <taxon>Atherinomorphae</taxon>
        <taxon>Atheriniformes</taxon>
        <taxon>Atherinopsidae</taxon>
        <taxon>Menidiinae</taxon>
        <taxon>Menidia</taxon>
    </lineage>
</organism>
<keyword evidence="10" id="KW-1185">Reference proteome</keyword>
<keyword evidence="4" id="KW-0274">FAD</keyword>
<dbReference type="Pfam" id="PF02852">
    <property type="entry name" value="Pyr_redox_dim"/>
    <property type="match status" value="1"/>
</dbReference>
<evidence type="ECO:0000256" key="2">
    <source>
        <dbReference type="ARBA" id="ARBA00012608"/>
    </source>
</evidence>
<sequence>MGIDMEMSKNFQRILQKQGLKFKLGTKVMGASRRPDGKIDVAVEAAAGGKNETLTCDVLLVCIGRRPYTQSLGLEAVGIELDNRGRIPVNGRFQTKVPSIYAIGDVVAGPMLAHKAEDEGIICVEGMAGGAVHIDYNCVPSGVPYKVGKFPFAANSRAKTNADTDGLGAGEMINEAALAMEYGASCEDIARVCHAHPVSPASTRKQTHLLEERSR</sequence>
<dbReference type="OrthoDB" id="8638425at2759"/>
<dbReference type="InterPro" id="IPR036188">
    <property type="entry name" value="FAD/NAD-bd_sf"/>
</dbReference>
<gene>
    <name evidence="9" type="ORF">MMEN_LOCUS15382</name>
</gene>
<keyword evidence="5" id="KW-0520">NAD</keyword>
<evidence type="ECO:0000259" key="7">
    <source>
        <dbReference type="Pfam" id="PF02852"/>
    </source>
</evidence>
<evidence type="ECO:0000256" key="1">
    <source>
        <dbReference type="ARBA" id="ARBA00007532"/>
    </source>
</evidence>
<comment type="caution">
    <text evidence="9">The sequence shown here is derived from an EMBL/GenBank/DDBJ whole genome shotgun (WGS) entry which is preliminary data.</text>
</comment>
<dbReference type="GO" id="GO:0006103">
    <property type="term" value="P:2-oxoglutarate metabolic process"/>
    <property type="evidence" value="ECO:0007669"/>
    <property type="project" value="TreeGrafter"/>
</dbReference>
<dbReference type="PRINTS" id="PR00368">
    <property type="entry name" value="FADPNR"/>
</dbReference>
<evidence type="ECO:0000256" key="3">
    <source>
        <dbReference type="ARBA" id="ARBA00022630"/>
    </source>
</evidence>
<dbReference type="Pfam" id="PF07992">
    <property type="entry name" value="Pyr_redox_2"/>
    <property type="match status" value="1"/>
</dbReference>
<evidence type="ECO:0000256" key="5">
    <source>
        <dbReference type="ARBA" id="ARBA00023027"/>
    </source>
</evidence>
<dbReference type="PANTHER" id="PTHR22912:SF151">
    <property type="entry name" value="DIHYDROLIPOYL DEHYDROGENASE, MITOCHONDRIAL"/>
    <property type="match status" value="1"/>
</dbReference>
<evidence type="ECO:0000256" key="6">
    <source>
        <dbReference type="ARBA" id="ARBA00049187"/>
    </source>
</evidence>